<sequence>MMFKFLATALVASTAVVAGPVARAQLDVYNPEITSPVSAQVWAVGTTQLVSWDLSSIPSSQYDKPGMLLLGYLENNSENLDVRHPLATGFDIGAGNVTITVPAVVGRDDYVVALLGDSGNISPEFTITNVTDATSATSTAAAIATSAA</sequence>
<dbReference type="OrthoDB" id="3199367at2759"/>
<feature type="chain" id="PRO_5020760544" evidence="1">
    <location>
        <begin position="19"/>
        <end position="148"/>
    </location>
</feature>
<evidence type="ECO:0000256" key="1">
    <source>
        <dbReference type="SAM" id="SignalP"/>
    </source>
</evidence>
<accession>A0A4S4N510</accession>
<dbReference type="Proteomes" id="UP000308730">
    <property type="component" value="Unassembled WGS sequence"/>
</dbReference>
<evidence type="ECO:0000313" key="2">
    <source>
        <dbReference type="EMBL" id="THH34152.1"/>
    </source>
</evidence>
<feature type="signal peptide" evidence="1">
    <location>
        <begin position="1"/>
        <end position="18"/>
    </location>
</feature>
<name>A0A4S4N510_9APHY</name>
<keyword evidence="3" id="KW-1185">Reference proteome</keyword>
<dbReference type="EMBL" id="SGPM01000001">
    <property type="protein sequence ID" value="THH34152.1"/>
    <property type="molecule type" value="Genomic_DNA"/>
</dbReference>
<dbReference type="AlphaFoldDB" id="A0A4S4N510"/>
<organism evidence="2 3">
    <name type="scientific">Antrodiella citrinella</name>
    <dbReference type="NCBI Taxonomy" id="2447956"/>
    <lineage>
        <taxon>Eukaryota</taxon>
        <taxon>Fungi</taxon>
        <taxon>Dikarya</taxon>
        <taxon>Basidiomycota</taxon>
        <taxon>Agaricomycotina</taxon>
        <taxon>Agaricomycetes</taxon>
        <taxon>Polyporales</taxon>
        <taxon>Steccherinaceae</taxon>
        <taxon>Antrodiella</taxon>
    </lineage>
</organism>
<evidence type="ECO:0000313" key="3">
    <source>
        <dbReference type="Proteomes" id="UP000308730"/>
    </source>
</evidence>
<reference evidence="2 3" key="1">
    <citation type="submission" date="2019-02" db="EMBL/GenBank/DDBJ databases">
        <title>Genome sequencing of the rare red list fungi Antrodiella citrinella (Flaviporus citrinellus).</title>
        <authorList>
            <person name="Buettner E."/>
            <person name="Kellner H."/>
        </authorList>
    </citation>
    <scope>NUCLEOTIDE SEQUENCE [LARGE SCALE GENOMIC DNA]</scope>
    <source>
        <strain evidence="2 3">DSM 108506</strain>
    </source>
</reference>
<protein>
    <submittedName>
        <fullName evidence="2">Uncharacterized protein</fullName>
    </submittedName>
</protein>
<gene>
    <name evidence="2" type="ORF">EUX98_g171</name>
</gene>
<keyword evidence="1" id="KW-0732">Signal</keyword>
<comment type="caution">
    <text evidence="2">The sequence shown here is derived from an EMBL/GenBank/DDBJ whole genome shotgun (WGS) entry which is preliminary data.</text>
</comment>
<proteinExistence type="predicted"/>